<sequence>METSGWAASTMKGVNHSTNAPISVTVTPRLGFPVREGDTTPSIFCGIALQVFALMVVWSMGPATGACAGKVARD</sequence>
<dbReference type="AlphaFoldDB" id="A0A1I0UZL9"/>
<evidence type="ECO:0000313" key="1">
    <source>
        <dbReference type="EMBL" id="SFA68726.1"/>
    </source>
</evidence>
<accession>A0A1I0UZL9</accession>
<evidence type="ECO:0000313" key="2">
    <source>
        <dbReference type="Proteomes" id="UP000198796"/>
    </source>
</evidence>
<reference evidence="1 2" key="1">
    <citation type="submission" date="2016-10" db="EMBL/GenBank/DDBJ databases">
        <authorList>
            <person name="de Groot N.N."/>
        </authorList>
    </citation>
    <scope>NUCLEOTIDE SEQUENCE [LARGE SCALE GENOMIC DNA]</scope>
    <source>
        <strain evidence="1 2">DSM 29316</strain>
    </source>
</reference>
<dbReference type="Proteomes" id="UP000198796">
    <property type="component" value="Unassembled WGS sequence"/>
</dbReference>
<name>A0A1I0UZL9_9RHOB</name>
<organism evidence="1 2">
    <name type="scientific">Poseidonocella pacifica</name>
    <dbReference type="NCBI Taxonomy" id="871651"/>
    <lineage>
        <taxon>Bacteria</taxon>
        <taxon>Pseudomonadati</taxon>
        <taxon>Pseudomonadota</taxon>
        <taxon>Alphaproteobacteria</taxon>
        <taxon>Rhodobacterales</taxon>
        <taxon>Roseobacteraceae</taxon>
        <taxon>Poseidonocella</taxon>
    </lineage>
</organism>
<gene>
    <name evidence="1" type="ORF">SAMN05421688_0023</name>
</gene>
<dbReference type="EMBL" id="FOJU01000001">
    <property type="protein sequence ID" value="SFA68726.1"/>
    <property type="molecule type" value="Genomic_DNA"/>
</dbReference>
<keyword evidence="2" id="KW-1185">Reference proteome</keyword>
<proteinExistence type="predicted"/>
<protein>
    <submittedName>
        <fullName evidence="1">Uncharacterized protein</fullName>
    </submittedName>
</protein>